<evidence type="ECO:0000256" key="3">
    <source>
        <dbReference type="ARBA" id="ARBA00022705"/>
    </source>
</evidence>
<dbReference type="CDD" id="cd18140">
    <property type="entry name" value="HLD_clamp_RFC"/>
    <property type="match status" value="1"/>
</dbReference>
<dbReference type="Pfam" id="PF08542">
    <property type="entry name" value="Rep_fac_C"/>
    <property type="match status" value="1"/>
</dbReference>
<evidence type="ECO:0000313" key="8">
    <source>
        <dbReference type="EMBL" id="BAM81512.1"/>
    </source>
</evidence>
<dbReference type="Gene3D" id="1.10.8.60">
    <property type="match status" value="1"/>
</dbReference>
<dbReference type="GO" id="GO:0005634">
    <property type="term" value="C:nucleus"/>
    <property type="evidence" value="ECO:0007669"/>
    <property type="project" value="UniProtKB-SubCell"/>
</dbReference>
<dbReference type="Proteomes" id="UP000007014">
    <property type="component" value="Chromosome 15"/>
</dbReference>
<gene>
    <name evidence="8" type="ORF">CYME_CMO145C</name>
</gene>
<keyword evidence="6" id="KW-0539">Nucleus</keyword>
<dbReference type="InterPro" id="IPR013748">
    <property type="entry name" value="Rep_factorC_C"/>
</dbReference>
<keyword evidence="5" id="KW-0067">ATP-binding</keyword>
<dbReference type="Gramene" id="CMO145CT">
    <property type="protein sequence ID" value="CMO145CT"/>
    <property type="gene ID" value="CMO145C"/>
</dbReference>
<dbReference type="GO" id="GO:0005524">
    <property type="term" value="F:ATP binding"/>
    <property type="evidence" value="ECO:0007669"/>
    <property type="project" value="UniProtKB-KW"/>
</dbReference>
<dbReference type="SUPFAM" id="SSF52540">
    <property type="entry name" value="P-loop containing nucleoside triphosphate hydrolases"/>
    <property type="match status" value="1"/>
</dbReference>
<comment type="similarity">
    <text evidence="2">Belongs to the activator 1 small subunits family.</text>
</comment>
<dbReference type="OMA" id="ICNHISQ"/>
<dbReference type="InterPro" id="IPR003959">
    <property type="entry name" value="ATPase_AAA_core"/>
</dbReference>
<dbReference type="Gene3D" id="1.20.272.10">
    <property type="match status" value="1"/>
</dbReference>
<evidence type="ECO:0000259" key="7">
    <source>
        <dbReference type="SMART" id="SM00382"/>
    </source>
</evidence>
<name>M1VEY8_CYAM1</name>
<dbReference type="GO" id="GO:0005663">
    <property type="term" value="C:DNA replication factor C complex"/>
    <property type="evidence" value="ECO:0007669"/>
    <property type="project" value="TreeGrafter"/>
</dbReference>
<dbReference type="SMART" id="SM00382">
    <property type="entry name" value="AAA"/>
    <property type="match status" value="1"/>
</dbReference>
<dbReference type="GO" id="GO:0003689">
    <property type="term" value="F:DNA clamp loader activity"/>
    <property type="evidence" value="ECO:0007669"/>
    <property type="project" value="TreeGrafter"/>
</dbReference>
<dbReference type="InterPro" id="IPR008921">
    <property type="entry name" value="DNA_pol3_clamp-load_cplx_C"/>
</dbReference>
<proteinExistence type="inferred from homology"/>
<protein>
    <submittedName>
        <fullName evidence="8">Replication factor C subunit 5</fullName>
    </submittedName>
</protein>
<dbReference type="InterPro" id="IPR047854">
    <property type="entry name" value="RFC_lid"/>
</dbReference>
<dbReference type="FunFam" id="1.20.272.10:FF:000004">
    <property type="entry name" value="Replication factor C subunit 5"/>
    <property type="match status" value="1"/>
</dbReference>
<dbReference type="HOGENOM" id="CLU_042324_2_0_1"/>
<keyword evidence="4" id="KW-0547">Nucleotide-binding</keyword>
<dbReference type="RefSeq" id="XP_005537548.1">
    <property type="nucleotide sequence ID" value="XM_005537491.1"/>
</dbReference>
<dbReference type="EMBL" id="AP006497">
    <property type="protein sequence ID" value="BAM81512.1"/>
    <property type="molecule type" value="Genomic_DNA"/>
</dbReference>
<dbReference type="PANTHER" id="PTHR11669">
    <property type="entry name" value="REPLICATION FACTOR C / DNA POLYMERASE III GAMMA-TAU SUBUNIT"/>
    <property type="match status" value="1"/>
</dbReference>
<dbReference type="GeneID" id="16995622"/>
<evidence type="ECO:0000256" key="5">
    <source>
        <dbReference type="ARBA" id="ARBA00022840"/>
    </source>
</evidence>
<dbReference type="InterPro" id="IPR003593">
    <property type="entry name" value="AAA+_ATPase"/>
</dbReference>
<keyword evidence="9" id="KW-1185">Reference proteome</keyword>
<evidence type="ECO:0000256" key="1">
    <source>
        <dbReference type="ARBA" id="ARBA00004123"/>
    </source>
</evidence>
<dbReference type="eggNOG" id="KOG0990">
    <property type="taxonomic scope" value="Eukaryota"/>
</dbReference>
<dbReference type="FunFam" id="3.40.50.300:FF:000129">
    <property type="entry name" value="Replication factor C subunit 5"/>
    <property type="match status" value="1"/>
</dbReference>
<dbReference type="Gene3D" id="3.40.50.300">
    <property type="entry name" value="P-loop containing nucleotide triphosphate hydrolases"/>
    <property type="match status" value="1"/>
</dbReference>
<reference evidence="8 9" key="1">
    <citation type="journal article" date="2004" name="Nature">
        <title>Genome sequence of the ultrasmall unicellular red alga Cyanidioschyzon merolae 10D.</title>
        <authorList>
            <person name="Matsuzaki M."/>
            <person name="Misumi O."/>
            <person name="Shin-i T."/>
            <person name="Maruyama S."/>
            <person name="Takahara M."/>
            <person name="Miyagishima S."/>
            <person name="Mori T."/>
            <person name="Nishida K."/>
            <person name="Yagisawa F."/>
            <person name="Nishida K."/>
            <person name="Yoshida Y."/>
            <person name="Nishimura Y."/>
            <person name="Nakao S."/>
            <person name="Kobayashi T."/>
            <person name="Momoyama Y."/>
            <person name="Higashiyama T."/>
            <person name="Minoda A."/>
            <person name="Sano M."/>
            <person name="Nomoto H."/>
            <person name="Oishi K."/>
            <person name="Hayashi H."/>
            <person name="Ohta F."/>
            <person name="Nishizaka S."/>
            <person name="Haga S."/>
            <person name="Miura S."/>
            <person name="Morishita T."/>
            <person name="Kabeya Y."/>
            <person name="Terasawa K."/>
            <person name="Suzuki Y."/>
            <person name="Ishii Y."/>
            <person name="Asakawa S."/>
            <person name="Takano H."/>
            <person name="Ohta N."/>
            <person name="Kuroiwa H."/>
            <person name="Tanaka K."/>
            <person name="Shimizu N."/>
            <person name="Sugano S."/>
            <person name="Sato N."/>
            <person name="Nozaki H."/>
            <person name="Ogasawara N."/>
            <person name="Kohara Y."/>
            <person name="Kuroiwa T."/>
        </authorList>
    </citation>
    <scope>NUCLEOTIDE SEQUENCE [LARGE SCALE GENOMIC DNA]</scope>
    <source>
        <strain evidence="8 9">10D</strain>
    </source>
</reference>
<evidence type="ECO:0000256" key="2">
    <source>
        <dbReference type="ARBA" id="ARBA00005378"/>
    </source>
</evidence>
<dbReference type="KEGG" id="cme:CYME_CMO145C"/>
<dbReference type="Pfam" id="PF00004">
    <property type="entry name" value="AAA"/>
    <property type="match status" value="1"/>
</dbReference>
<keyword evidence="3" id="KW-0235">DNA replication</keyword>
<dbReference type="GO" id="GO:0003677">
    <property type="term" value="F:DNA binding"/>
    <property type="evidence" value="ECO:0007669"/>
    <property type="project" value="InterPro"/>
</dbReference>
<evidence type="ECO:0000256" key="4">
    <source>
        <dbReference type="ARBA" id="ARBA00022741"/>
    </source>
</evidence>
<dbReference type="GO" id="GO:0016887">
    <property type="term" value="F:ATP hydrolysis activity"/>
    <property type="evidence" value="ECO:0007669"/>
    <property type="project" value="InterPro"/>
</dbReference>
<dbReference type="PANTHER" id="PTHR11669:SF9">
    <property type="entry name" value="REPLICATION FACTOR C SUBUNIT 5"/>
    <property type="match status" value="1"/>
</dbReference>
<dbReference type="InterPro" id="IPR050238">
    <property type="entry name" value="DNA_Rep/Repair_Clamp_Loader"/>
</dbReference>
<dbReference type="GO" id="GO:0006261">
    <property type="term" value="P:DNA-templated DNA replication"/>
    <property type="evidence" value="ECO:0007669"/>
    <property type="project" value="TreeGrafter"/>
</dbReference>
<sequence length="366" mass="40593">MSSNGRLTATQSEQSETIWVEKYRPRELDEIVAHDEIRGTLRRLIAERTLPHLLFYGPPGTGKTTAILACAREMFGAQFKTMVLELNASDDRGIDVVREQIKTFASTRHIYALKAGIKLVILDEADAMTSAAQAALRRIMEKYTSNIRFCLICNYANKIIPAIQSRCTRFRFQPVPVAQMIQRLEYIADREGVPVDRAAFDALARIAQGDMRRAIYLMQSTFLASASARVTEDGVYANAGMPSPADLHAIAQILLYDPFAQAFCKISEIKKGKGFALLDMIHGLHEAVMLMELSPKVKAFLFEQLANMEWRLVSATSERIQLAALVGIFRLAASMIDDSESGMDPKAAAAVEKLVQGAGYDQTQHG</sequence>
<dbReference type="NCBIfam" id="NF001679">
    <property type="entry name" value="PRK00440.1"/>
    <property type="match status" value="1"/>
</dbReference>
<accession>M1VEY8</accession>
<organism evidence="8 9">
    <name type="scientific">Cyanidioschyzon merolae (strain NIES-3377 / 10D)</name>
    <name type="common">Unicellular red alga</name>
    <dbReference type="NCBI Taxonomy" id="280699"/>
    <lineage>
        <taxon>Eukaryota</taxon>
        <taxon>Rhodophyta</taxon>
        <taxon>Bangiophyceae</taxon>
        <taxon>Cyanidiales</taxon>
        <taxon>Cyanidiaceae</taxon>
        <taxon>Cyanidioschyzon</taxon>
    </lineage>
</organism>
<comment type="subcellular location">
    <subcellularLocation>
        <location evidence="1">Nucleus</location>
    </subcellularLocation>
</comment>
<evidence type="ECO:0000313" key="9">
    <source>
        <dbReference type="Proteomes" id="UP000007014"/>
    </source>
</evidence>
<dbReference type="OrthoDB" id="4199794at2759"/>
<dbReference type="InterPro" id="IPR027417">
    <property type="entry name" value="P-loop_NTPase"/>
</dbReference>
<dbReference type="AlphaFoldDB" id="M1VEY8"/>
<reference evidence="8 9" key="2">
    <citation type="journal article" date="2007" name="BMC Biol.">
        <title>A 100%-complete sequence reveals unusually simple genomic features in the hot-spring red alga Cyanidioschyzon merolae.</title>
        <authorList>
            <person name="Nozaki H."/>
            <person name="Takano H."/>
            <person name="Misumi O."/>
            <person name="Terasawa K."/>
            <person name="Matsuzaki M."/>
            <person name="Maruyama S."/>
            <person name="Nishida K."/>
            <person name="Yagisawa F."/>
            <person name="Yoshida Y."/>
            <person name="Fujiwara T."/>
            <person name="Takio S."/>
            <person name="Tamura K."/>
            <person name="Chung S.J."/>
            <person name="Nakamura S."/>
            <person name="Kuroiwa H."/>
            <person name="Tanaka K."/>
            <person name="Sato N."/>
            <person name="Kuroiwa T."/>
        </authorList>
    </citation>
    <scope>NUCLEOTIDE SEQUENCE [LARGE SCALE GENOMIC DNA]</scope>
    <source>
        <strain evidence="8 9">10D</strain>
    </source>
</reference>
<dbReference type="GO" id="GO:0006281">
    <property type="term" value="P:DNA repair"/>
    <property type="evidence" value="ECO:0007669"/>
    <property type="project" value="TreeGrafter"/>
</dbReference>
<feature type="domain" description="AAA+ ATPase" evidence="7">
    <location>
        <begin position="49"/>
        <end position="178"/>
    </location>
</feature>
<dbReference type="STRING" id="280699.M1VEY8"/>
<dbReference type="SUPFAM" id="SSF48019">
    <property type="entry name" value="post-AAA+ oligomerization domain-like"/>
    <property type="match status" value="1"/>
</dbReference>
<evidence type="ECO:0000256" key="6">
    <source>
        <dbReference type="ARBA" id="ARBA00023242"/>
    </source>
</evidence>
<dbReference type="CDD" id="cd00009">
    <property type="entry name" value="AAA"/>
    <property type="match status" value="1"/>
</dbReference>